<evidence type="ECO:0000313" key="2">
    <source>
        <dbReference type="Proteomes" id="UP000050761"/>
    </source>
</evidence>
<dbReference type="EMBL" id="UZAH01033973">
    <property type="protein sequence ID" value="VDP32474.1"/>
    <property type="molecule type" value="Genomic_DNA"/>
</dbReference>
<proteinExistence type="predicted"/>
<evidence type="ECO:0000313" key="1">
    <source>
        <dbReference type="EMBL" id="VDP32474.1"/>
    </source>
</evidence>
<protein>
    <submittedName>
        <fullName evidence="3">TED_complement domain-containing protein</fullName>
    </submittedName>
</protein>
<reference evidence="3" key="2">
    <citation type="submission" date="2019-09" db="UniProtKB">
        <authorList>
            <consortium name="WormBaseParasite"/>
        </authorList>
    </citation>
    <scope>IDENTIFICATION</scope>
</reference>
<accession>A0A3P8DKJ7</accession>
<reference evidence="1 2" key="1">
    <citation type="submission" date="2018-11" db="EMBL/GenBank/DDBJ databases">
        <authorList>
            <consortium name="Pathogen Informatics"/>
        </authorList>
    </citation>
    <scope>NUCLEOTIDE SEQUENCE [LARGE SCALE GENOMIC DNA]</scope>
</reference>
<dbReference type="Proteomes" id="UP000050761">
    <property type="component" value="Unassembled WGS sequence"/>
</dbReference>
<dbReference type="AlphaFoldDB" id="A0A183GIF8"/>
<accession>A0A183GIF8</accession>
<gene>
    <name evidence="1" type="ORF">HPBE_LOCUS22416</name>
</gene>
<dbReference type="OrthoDB" id="418748at2759"/>
<organism evidence="2 3">
    <name type="scientific">Heligmosomoides polygyrus</name>
    <name type="common">Parasitic roundworm</name>
    <dbReference type="NCBI Taxonomy" id="6339"/>
    <lineage>
        <taxon>Eukaryota</taxon>
        <taxon>Metazoa</taxon>
        <taxon>Ecdysozoa</taxon>
        <taxon>Nematoda</taxon>
        <taxon>Chromadorea</taxon>
        <taxon>Rhabditida</taxon>
        <taxon>Rhabditina</taxon>
        <taxon>Rhabditomorpha</taxon>
        <taxon>Strongyloidea</taxon>
        <taxon>Heligmosomidae</taxon>
        <taxon>Heligmosomoides</taxon>
    </lineage>
</organism>
<name>A0A183GIF8_HELPZ</name>
<dbReference type="WBParaSite" id="HPBE_0002241701-mRNA-1">
    <property type="protein sequence ID" value="HPBE_0002241701-mRNA-1"/>
    <property type="gene ID" value="HPBE_0002241701"/>
</dbReference>
<keyword evidence="2" id="KW-1185">Reference proteome</keyword>
<sequence>MTMMEDSVAAVQRISERIMSLRLDTKKGYWIVMSVYALQAGCPEHDRDEFYLALEEAIRSVPEGDYP</sequence>
<evidence type="ECO:0000313" key="3">
    <source>
        <dbReference type="WBParaSite" id="HPBE_0002241701-mRNA-1"/>
    </source>
</evidence>